<dbReference type="AlphaFoldDB" id="A0A4R9JX07"/>
<dbReference type="SUPFAM" id="SSF52540">
    <property type="entry name" value="P-loop containing nucleoside triphosphate hydrolases"/>
    <property type="match status" value="2"/>
</dbReference>
<organism evidence="2 3">
    <name type="scientific">Leptospira kemamanensis</name>
    <dbReference type="NCBI Taxonomy" id="2484942"/>
    <lineage>
        <taxon>Bacteria</taxon>
        <taxon>Pseudomonadati</taxon>
        <taxon>Spirochaetota</taxon>
        <taxon>Spirochaetia</taxon>
        <taxon>Leptospirales</taxon>
        <taxon>Leptospiraceae</taxon>
        <taxon>Leptospira</taxon>
    </lineage>
</organism>
<dbReference type="OrthoDB" id="3193269at2"/>
<evidence type="ECO:0000313" key="3">
    <source>
        <dbReference type="Proteomes" id="UP000297609"/>
    </source>
</evidence>
<reference evidence="2" key="1">
    <citation type="journal article" date="2019" name="PLoS Negl. Trop. Dis.">
        <title>Revisiting the worldwide diversity of Leptospira species in the environment.</title>
        <authorList>
            <person name="Vincent A.T."/>
            <person name="Schiettekatte O."/>
            <person name="Bourhy P."/>
            <person name="Veyrier F.J."/>
            <person name="Picardeau M."/>
        </authorList>
    </citation>
    <scope>NUCLEOTIDE SEQUENCE [LARGE SCALE GENOMIC DNA]</scope>
    <source>
        <strain evidence="2">201702454</strain>
    </source>
</reference>
<comment type="caution">
    <text evidence="2">The sequence shown here is derived from an EMBL/GenBank/DDBJ whole genome shotgun (WGS) entry which is preliminary data.</text>
</comment>
<dbReference type="Gene3D" id="3.40.50.300">
    <property type="entry name" value="P-loop containing nucleotide triphosphate hydrolases"/>
    <property type="match status" value="1"/>
</dbReference>
<dbReference type="Pfam" id="PF09848">
    <property type="entry name" value="SLFN-g3_helicase"/>
    <property type="match status" value="1"/>
</dbReference>
<dbReference type="EMBL" id="RQGG01000003">
    <property type="protein sequence ID" value="TGL57047.1"/>
    <property type="molecule type" value="Genomic_DNA"/>
</dbReference>
<dbReference type="InterPro" id="IPR018647">
    <property type="entry name" value="SLFN_3-like_DNA/RNA_helicase"/>
</dbReference>
<protein>
    <submittedName>
        <fullName evidence="2">DUF2075 domain-containing protein</fullName>
    </submittedName>
</protein>
<dbReference type="InterPro" id="IPR027417">
    <property type="entry name" value="P-loop_NTPase"/>
</dbReference>
<gene>
    <name evidence="2" type="ORF">EHQ59_00340</name>
</gene>
<keyword evidence="3" id="KW-1185">Reference proteome</keyword>
<evidence type="ECO:0000259" key="1">
    <source>
        <dbReference type="Pfam" id="PF09848"/>
    </source>
</evidence>
<name>A0A4R9JX07_9LEPT</name>
<dbReference type="RefSeq" id="WP_135617198.1">
    <property type="nucleotide sequence ID" value="NZ_RQGG01000003.1"/>
</dbReference>
<accession>A0A4R9JX07</accession>
<proteinExistence type="predicted"/>
<dbReference type="Proteomes" id="UP000297609">
    <property type="component" value="Unassembled WGS sequence"/>
</dbReference>
<sequence length="619" mass="69797">MIIYKSTVNGFLSDVDSNRIDEIMVDTYFKRTLGRVSNAEVSSWRNSLTAMERIVGRSDLPSDAGIAIEYNIPATAKRVDFIVSGYGPSQKSSIAIIELKQWESAEITSKDAIVKTRLGKSLVETTHPSYQAWSYAELLKSFNVEVYEKNIEINPCAYLHNYNSENGVLNDEFYSLHTSVAPLFLREDADALRNFLTQRIQFGDSGDTIDRIEKSEVKPSKQLSESIAMMLKGNPEFTMIDEQKIVFEEALYLSEQVKKAGKSVLIVEGGPGTGKSVVAINLLVALLNRNLNVRYVSRNAAPRAVFESKLTGTLKKTKISSLFSGSSSFYTSKKDEYDVLLIDEAHRLNQFSGLYGNLGENQVKELIHASRSSVFFLDEDQRVTLKDVGSQEEIEHWAKNAKANITKLKLESQFRCNGSDGYLAWLDHILQIRETANSNLEGISYDFIIFDSPSELRRAIEEKNQIANKARLVAGYCWEWKSKKNPKDFDIKFPEYNFSMKWNLTEDGSLWILKPESIDQIGCIHTCQGLELDYVGVIIGPDLTVNESGLLITDASKRAKQDNTIKGYKTLLKNHPEEGAKKIDMVIKNTYRTLMTRGMKGCYVYASDEALREYLKGSV</sequence>
<feature type="domain" description="Schlafen group 3-like DNA/RNA helicase" evidence="1">
    <location>
        <begin position="262"/>
        <end position="608"/>
    </location>
</feature>
<evidence type="ECO:0000313" key="2">
    <source>
        <dbReference type="EMBL" id="TGL57047.1"/>
    </source>
</evidence>